<evidence type="ECO:0000256" key="5">
    <source>
        <dbReference type="ARBA" id="ARBA00023186"/>
    </source>
</evidence>
<dbReference type="InterPro" id="IPR016147">
    <property type="entry name" value="Pili_assmbl_chaperone_N"/>
</dbReference>
<dbReference type="PANTHER" id="PTHR30251:SF2">
    <property type="entry name" value="FIMBRIAL CHAPERONE YADV-RELATED"/>
    <property type="match status" value="1"/>
</dbReference>
<dbReference type="InterPro" id="IPR016148">
    <property type="entry name" value="Pili_assmbl_chaperone_C"/>
</dbReference>
<gene>
    <name evidence="9" type="primary">yadV_1</name>
    <name evidence="9" type="ORF">LMG18096_01847</name>
</gene>
<dbReference type="GO" id="GO:0042597">
    <property type="term" value="C:periplasmic space"/>
    <property type="evidence" value="ECO:0007669"/>
    <property type="project" value="UniProtKB-SubCell"/>
</dbReference>
<dbReference type="Proteomes" id="UP001189663">
    <property type="component" value="Unassembled WGS sequence"/>
</dbReference>
<keyword evidence="6" id="KW-1133">Transmembrane helix</keyword>
<accession>A0ABC8QGQ7</accession>
<comment type="subcellular location">
    <subcellularLocation>
        <location evidence="1">Periplasm</location>
    </subcellularLocation>
</comment>
<evidence type="ECO:0000256" key="1">
    <source>
        <dbReference type="ARBA" id="ARBA00004418"/>
    </source>
</evidence>
<dbReference type="AlphaFoldDB" id="A0ABC8QGQ7"/>
<reference evidence="9 10" key="1">
    <citation type="submission" date="2023-07" db="EMBL/GenBank/DDBJ databases">
        <authorList>
            <person name="Peeters C."/>
        </authorList>
    </citation>
    <scope>NUCLEOTIDE SEQUENCE [LARGE SCALE GENOMIC DNA]</scope>
    <source>
        <strain evidence="9 10">LMG 18096</strain>
    </source>
</reference>
<keyword evidence="4" id="KW-0574">Periplasm</keyword>
<evidence type="ECO:0000256" key="2">
    <source>
        <dbReference type="ARBA" id="ARBA00007399"/>
    </source>
</evidence>
<keyword evidence="3" id="KW-0732">Signal</keyword>
<protein>
    <submittedName>
        <fullName evidence="9">Fimbrial chaperone YadV</fullName>
    </submittedName>
</protein>
<dbReference type="PANTHER" id="PTHR30251">
    <property type="entry name" value="PILUS ASSEMBLY CHAPERONE"/>
    <property type="match status" value="1"/>
</dbReference>
<sequence length="285" mass="31894">MHESRRFRKRYGISAYRSELRSVLLADNKPACPRMLATKLTHGAFGRLLHALRRTTSSLLVLIPALGFGLIVPAHATLVIGGTRVIYPEAYKSVTVSVSNHDEEPVLMQSWMTDARDEAHPAIPFAIAEPLVKIEPGRSSGVRIFYAGDGMPPDRESMFFLNIVGIPVKPAMQNAVQFAIKQRLKLFYRPKALHGTVSDAVAALRWQIDRDRLEVVNASPFHVSLIDLDVQWQDGHLLVSDYVLLQPGATKRFDVTLPRAIGRKNLRFVEINDVGLQVPHEIDLH</sequence>
<keyword evidence="6" id="KW-0812">Transmembrane</keyword>
<evidence type="ECO:0000256" key="3">
    <source>
        <dbReference type="ARBA" id="ARBA00022729"/>
    </source>
</evidence>
<dbReference type="InterPro" id="IPR008962">
    <property type="entry name" value="PapD-like_sf"/>
</dbReference>
<feature type="domain" description="Pili assembly chaperone C-terminal" evidence="8">
    <location>
        <begin position="215"/>
        <end position="278"/>
    </location>
</feature>
<dbReference type="InterPro" id="IPR001829">
    <property type="entry name" value="Pili_assmbl_chaperone_bac"/>
</dbReference>
<keyword evidence="5" id="KW-0143">Chaperone</keyword>
<dbReference type="SUPFAM" id="SSF49354">
    <property type="entry name" value="PapD-like"/>
    <property type="match status" value="1"/>
</dbReference>
<keyword evidence="6" id="KW-0472">Membrane</keyword>
<evidence type="ECO:0000256" key="4">
    <source>
        <dbReference type="ARBA" id="ARBA00022764"/>
    </source>
</evidence>
<organism evidence="9 10">
    <name type="scientific">Ralstonia holmesii</name>
    <dbReference type="NCBI Taxonomy" id="3058602"/>
    <lineage>
        <taxon>Bacteria</taxon>
        <taxon>Pseudomonadati</taxon>
        <taxon>Pseudomonadota</taxon>
        <taxon>Betaproteobacteria</taxon>
        <taxon>Burkholderiales</taxon>
        <taxon>Burkholderiaceae</taxon>
        <taxon>Ralstonia</taxon>
    </lineage>
</organism>
<keyword evidence="10" id="KW-1185">Reference proteome</keyword>
<dbReference type="InterPro" id="IPR036316">
    <property type="entry name" value="Pili_assmbl_chap_C_dom_sf"/>
</dbReference>
<dbReference type="InterPro" id="IPR013783">
    <property type="entry name" value="Ig-like_fold"/>
</dbReference>
<dbReference type="PRINTS" id="PR00969">
    <property type="entry name" value="CHAPERONPILI"/>
</dbReference>
<dbReference type="Gene3D" id="2.60.40.10">
    <property type="entry name" value="Immunoglobulins"/>
    <property type="match status" value="2"/>
</dbReference>
<evidence type="ECO:0000259" key="7">
    <source>
        <dbReference type="Pfam" id="PF00345"/>
    </source>
</evidence>
<evidence type="ECO:0000313" key="9">
    <source>
        <dbReference type="EMBL" id="CAJ0786632.1"/>
    </source>
</evidence>
<evidence type="ECO:0000313" key="10">
    <source>
        <dbReference type="Proteomes" id="UP001189663"/>
    </source>
</evidence>
<proteinExistence type="inferred from homology"/>
<comment type="caution">
    <text evidence="9">The sequence shown here is derived from an EMBL/GenBank/DDBJ whole genome shotgun (WGS) entry which is preliminary data.</text>
</comment>
<name>A0ABC8QGQ7_9RALS</name>
<dbReference type="EMBL" id="CATZAT010000003">
    <property type="protein sequence ID" value="CAJ0786632.1"/>
    <property type="molecule type" value="Genomic_DNA"/>
</dbReference>
<evidence type="ECO:0000259" key="8">
    <source>
        <dbReference type="Pfam" id="PF02753"/>
    </source>
</evidence>
<dbReference type="Pfam" id="PF00345">
    <property type="entry name" value="PapD_N"/>
    <property type="match status" value="1"/>
</dbReference>
<dbReference type="SUPFAM" id="SSF49584">
    <property type="entry name" value="Periplasmic chaperone C-domain"/>
    <property type="match status" value="1"/>
</dbReference>
<feature type="domain" description="Pili assembly chaperone N-terminal" evidence="7">
    <location>
        <begin position="78"/>
        <end position="193"/>
    </location>
</feature>
<comment type="similarity">
    <text evidence="2">Belongs to the periplasmic pilus chaperone family.</text>
</comment>
<dbReference type="InterPro" id="IPR050643">
    <property type="entry name" value="Periplasmic_pilus_chap"/>
</dbReference>
<evidence type="ECO:0000256" key="6">
    <source>
        <dbReference type="SAM" id="Phobius"/>
    </source>
</evidence>
<dbReference type="Pfam" id="PF02753">
    <property type="entry name" value="PapD_C"/>
    <property type="match status" value="1"/>
</dbReference>
<feature type="transmembrane region" description="Helical" evidence="6">
    <location>
        <begin position="59"/>
        <end position="80"/>
    </location>
</feature>